<evidence type="ECO:0008006" key="4">
    <source>
        <dbReference type="Google" id="ProtNLM"/>
    </source>
</evidence>
<keyword evidence="1" id="KW-1133">Transmembrane helix</keyword>
<sequence>MNLVLIFDVIIAGLGIYLIYSAFQMKKTGEISNVIINELEVTKCKDRKSFIQSIYNQMIIFGAIAVIFGVLGCINDTVFSLGKVFDIGGVFIFVGAWLWFTREVRKKKGEYFY</sequence>
<accession>A0A923LPX1</accession>
<feature type="transmembrane region" description="Helical" evidence="1">
    <location>
        <begin position="78"/>
        <end position="100"/>
    </location>
</feature>
<comment type="caution">
    <text evidence="2">The sequence shown here is derived from an EMBL/GenBank/DDBJ whole genome shotgun (WGS) entry which is preliminary data.</text>
</comment>
<evidence type="ECO:0000313" key="2">
    <source>
        <dbReference type="EMBL" id="MBC5713788.1"/>
    </source>
</evidence>
<evidence type="ECO:0000313" key="3">
    <source>
        <dbReference type="Proteomes" id="UP000606720"/>
    </source>
</evidence>
<gene>
    <name evidence="2" type="ORF">H8S17_06085</name>
</gene>
<dbReference type="EMBL" id="JACOPH010000003">
    <property type="protein sequence ID" value="MBC5713788.1"/>
    <property type="molecule type" value="Genomic_DNA"/>
</dbReference>
<protein>
    <recommendedName>
        <fullName evidence="4">DUF3784 domain-containing protein</fullName>
    </recommendedName>
</protein>
<evidence type="ECO:0000256" key="1">
    <source>
        <dbReference type="SAM" id="Phobius"/>
    </source>
</evidence>
<keyword evidence="1" id="KW-0472">Membrane</keyword>
<name>A0A923LPX1_9FIRM</name>
<reference evidence="2" key="1">
    <citation type="submission" date="2020-08" db="EMBL/GenBank/DDBJ databases">
        <title>Genome public.</title>
        <authorList>
            <person name="Liu C."/>
            <person name="Sun Q."/>
        </authorList>
    </citation>
    <scope>NUCLEOTIDE SEQUENCE</scope>
    <source>
        <strain evidence="2">BX1005</strain>
    </source>
</reference>
<feature type="transmembrane region" description="Helical" evidence="1">
    <location>
        <begin position="54"/>
        <end position="72"/>
    </location>
</feature>
<feature type="transmembrane region" description="Helical" evidence="1">
    <location>
        <begin position="6"/>
        <end position="23"/>
    </location>
</feature>
<dbReference type="AlphaFoldDB" id="A0A923LPX1"/>
<organism evidence="2 3">
    <name type="scientific">Roseburia zhanii</name>
    <dbReference type="NCBI Taxonomy" id="2763064"/>
    <lineage>
        <taxon>Bacteria</taxon>
        <taxon>Bacillati</taxon>
        <taxon>Bacillota</taxon>
        <taxon>Clostridia</taxon>
        <taxon>Lachnospirales</taxon>
        <taxon>Lachnospiraceae</taxon>
        <taxon>Roseburia</taxon>
    </lineage>
</organism>
<keyword evidence="3" id="KW-1185">Reference proteome</keyword>
<keyword evidence="1" id="KW-0812">Transmembrane</keyword>
<dbReference type="Proteomes" id="UP000606720">
    <property type="component" value="Unassembled WGS sequence"/>
</dbReference>
<proteinExistence type="predicted"/>
<dbReference type="RefSeq" id="WP_178052194.1">
    <property type="nucleotide sequence ID" value="NZ_JACOPH010000003.1"/>
</dbReference>